<feature type="transmembrane region" description="Helical" evidence="1">
    <location>
        <begin position="85"/>
        <end position="112"/>
    </location>
</feature>
<protein>
    <submittedName>
        <fullName evidence="2">Uncharacterized protein</fullName>
    </submittedName>
</protein>
<gene>
    <name evidence="2" type="ORF">P154DRAFT_227578</name>
</gene>
<accession>A0A6A5WK69</accession>
<organism evidence="2 3">
    <name type="scientific">Amniculicola lignicola CBS 123094</name>
    <dbReference type="NCBI Taxonomy" id="1392246"/>
    <lineage>
        <taxon>Eukaryota</taxon>
        <taxon>Fungi</taxon>
        <taxon>Dikarya</taxon>
        <taxon>Ascomycota</taxon>
        <taxon>Pezizomycotina</taxon>
        <taxon>Dothideomycetes</taxon>
        <taxon>Pleosporomycetidae</taxon>
        <taxon>Pleosporales</taxon>
        <taxon>Amniculicolaceae</taxon>
        <taxon>Amniculicola</taxon>
    </lineage>
</organism>
<keyword evidence="1" id="KW-0472">Membrane</keyword>
<proteinExistence type="predicted"/>
<evidence type="ECO:0000256" key="1">
    <source>
        <dbReference type="SAM" id="Phobius"/>
    </source>
</evidence>
<dbReference type="AlphaFoldDB" id="A0A6A5WK69"/>
<evidence type="ECO:0000313" key="2">
    <source>
        <dbReference type="EMBL" id="KAF1999505.1"/>
    </source>
</evidence>
<keyword evidence="1" id="KW-0812">Transmembrane</keyword>
<dbReference type="EMBL" id="ML977595">
    <property type="protein sequence ID" value="KAF1999505.1"/>
    <property type="molecule type" value="Genomic_DNA"/>
</dbReference>
<reference evidence="2" key="1">
    <citation type="journal article" date="2020" name="Stud. Mycol.">
        <title>101 Dothideomycetes genomes: a test case for predicting lifestyles and emergence of pathogens.</title>
        <authorList>
            <person name="Haridas S."/>
            <person name="Albert R."/>
            <person name="Binder M."/>
            <person name="Bloem J."/>
            <person name="Labutti K."/>
            <person name="Salamov A."/>
            <person name="Andreopoulos B."/>
            <person name="Baker S."/>
            <person name="Barry K."/>
            <person name="Bills G."/>
            <person name="Bluhm B."/>
            <person name="Cannon C."/>
            <person name="Castanera R."/>
            <person name="Culley D."/>
            <person name="Daum C."/>
            <person name="Ezra D."/>
            <person name="Gonzalez J."/>
            <person name="Henrissat B."/>
            <person name="Kuo A."/>
            <person name="Liang C."/>
            <person name="Lipzen A."/>
            <person name="Lutzoni F."/>
            <person name="Magnuson J."/>
            <person name="Mondo S."/>
            <person name="Nolan M."/>
            <person name="Ohm R."/>
            <person name="Pangilinan J."/>
            <person name="Park H.-J."/>
            <person name="Ramirez L."/>
            <person name="Alfaro M."/>
            <person name="Sun H."/>
            <person name="Tritt A."/>
            <person name="Yoshinaga Y."/>
            <person name="Zwiers L.-H."/>
            <person name="Turgeon B."/>
            <person name="Goodwin S."/>
            <person name="Spatafora J."/>
            <person name="Crous P."/>
            <person name="Grigoriev I."/>
        </authorList>
    </citation>
    <scope>NUCLEOTIDE SEQUENCE</scope>
    <source>
        <strain evidence="2">CBS 123094</strain>
    </source>
</reference>
<name>A0A6A5WK69_9PLEO</name>
<dbReference type="Proteomes" id="UP000799779">
    <property type="component" value="Unassembled WGS sequence"/>
</dbReference>
<sequence>MCSSPVFSVNGCLERADCVERSLPSRAGRVGEIGLLCYASVPFLSYASIRTYQLAVHFCPCAGTIAGTGGWASRAQRQLWQCQQALATTVTYGGFILGWASFMAALGFAFVLEERALRCFSSGVSWMEGFFACLLAECADLLLPKLKVDLDRGRCSGRSMLGAGALSTAALAARALGV</sequence>
<evidence type="ECO:0000313" key="3">
    <source>
        <dbReference type="Proteomes" id="UP000799779"/>
    </source>
</evidence>
<keyword evidence="3" id="KW-1185">Reference proteome</keyword>
<keyword evidence="1" id="KW-1133">Transmembrane helix</keyword>